<sequence>MANSQASKQITIPFPKEGLPYFASLPFYLWGYSNYDSDGDCKTPKDKEWSYLSVRNRENSDHFDIQIDESRTTLTVQGDEKSVNKIQEFFSDNPDAVSMKRVNVVNYCFEHPAVQKFNDNSFWGSWKWVGVEASELTYVGRWLMMDAMRHSNKGAWVAVSWCKETMFEQQAKTLIEHIKDVCRADELGNLVEPDQSDWENELIAYYNTILEKFECQNDPLMVLDQQKDSGDNNSDSDSSGSESEDILADRWALYGIDIRSKEAISKFEDLGFNVLPPDYSKKFCSFKITGENHSAQASYKCHTCFPNDFSASVCEYCIDMCKKADHNISQVKYCPGFCDKKYGLD</sequence>
<evidence type="ECO:0000313" key="2">
    <source>
        <dbReference type="EMBL" id="QKF94449.1"/>
    </source>
</evidence>
<name>A0A7D3UVX1_9VIRU</name>
<feature type="region of interest" description="Disordered" evidence="1">
    <location>
        <begin position="224"/>
        <end position="243"/>
    </location>
</feature>
<evidence type="ECO:0000256" key="1">
    <source>
        <dbReference type="SAM" id="MobiDB-lite"/>
    </source>
</evidence>
<protein>
    <submittedName>
        <fullName evidence="2">Uncharacterized protein</fullName>
    </submittedName>
</protein>
<organism evidence="2 3">
    <name type="scientific">Fadolivirus FV1/VV64</name>
    <dbReference type="NCBI Taxonomy" id="3070911"/>
    <lineage>
        <taxon>Viruses</taxon>
        <taxon>Varidnaviria</taxon>
        <taxon>Bamfordvirae</taxon>
        <taxon>Nucleocytoviricota</taxon>
        <taxon>Megaviricetes</taxon>
        <taxon>Imitervirales</taxon>
        <taxon>Mimiviridae</taxon>
        <taxon>Klosneuvirinae</taxon>
        <taxon>Fadolivirus</taxon>
        <taxon>Fadolivirus algeromassiliense</taxon>
    </lineage>
</organism>
<gene>
    <name evidence="2" type="ORF">Fadolivirus_1_991</name>
</gene>
<evidence type="ECO:0000313" key="3">
    <source>
        <dbReference type="Proteomes" id="UP001162001"/>
    </source>
</evidence>
<reference evidence="2 3" key="1">
    <citation type="submission" date="2020-04" db="EMBL/GenBank/DDBJ databases">
        <title>Advantages and limits of metagenomic assembly and binning of a giant virus.</title>
        <authorList>
            <person name="Schulz F."/>
            <person name="Andreani J."/>
            <person name="Francis R."/>
            <person name="Boudjemaa H."/>
            <person name="Bou Khalil J.Y."/>
            <person name="Lee J."/>
            <person name="La Scola B."/>
            <person name="Woyke T."/>
        </authorList>
    </citation>
    <scope>NUCLEOTIDE SEQUENCE [LARGE SCALE GENOMIC DNA]</scope>
    <source>
        <strain evidence="2 3">FV1/VV64</strain>
    </source>
</reference>
<accession>A0A7D3UVX1</accession>
<dbReference type="Proteomes" id="UP001162001">
    <property type="component" value="Segment"/>
</dbReference>
<dbReference type="CDD" id="cd19671">
    <property type="entry name" value="UBR-box_UBR4_5_6_7"/>
    <property type="match status" value="1"/>
</dbReference>
<feature type="compositionally biased region" description="Low complexity" evidence="1">
    <location>
        <begin position="231"/>
        <end position="241"/>
    </location>
</feature>
<keyword evidence="3" id="KW-1185">Reference proteome</keyword>
<dbReference type="EMBL" id="MT418680">
    <property type="protein sequence ID" value="QKF94449.1"/>
    <property type="molecule type" value="Genomic_DNA"/>
</dbReference>
<proteinExistence type="predicted"/>